<dbReference type="PRINTS" id="PR00075">
    <property type="entry name" value="FACDDSATRASE"/>
</dbReference>
<evidence type="ECO:0000256" key="13">
    <source>
        <dbReference type="SAM" id="Phobius"/>
    </source>
</evidence>
<evidence type="ECO:0000256" key="8">
    <source>
        <dbReference type="ARBA" id="ARBA00023004"/>
    </source>
</evidence>
<keyword evidence="5" id="KW-0276">Fatty acid metabolism</keyword>
<evidence type="ECO:0000256" key="10">
    <source>
        <dbReference type="ARBA" id="ARBA00023136"/>
    </source>
</evidence>
<comment type="domain">
    <text evidence="12">The histidine box domains are involved in binding the catalytic metal ions.</text>
</comment>
<dbReference type="InterPro" id="IPR015876">
    <property type="entry name" value="Acyl-CoA_DS"/>
</dbReference>
<evidence type="ECO:0000256" key="3">
    <source>
        <dbReference type="ARBA" id="ARBA00022516"/>
    </source>
</evidence>
<reference evidence="15 16" key="1">
    <citation type="journal article" date="2024" name="bioRxiv">
        <title>A reference genome for Trichogramma kaykai: A tiny desert-dwelling parasitoid wasp with competing sex-ratio distorters.</title>
        <authorList>
            <person name="Culotta J."/>
            <person name="Lindsey A.R."/>
        </authorList>
    </citation>
    <scope>NUCLEOTIDE SEQUENCE [LARGE SCALE GENOMIC DNA]</scope>
    <source>
        <strain evidence="15 16">KSX58</strain>
    </source>
</reference>
<evidence type="ECO:0000256" key="2">
    <source>
        <dbReference type="ARBA" id="ARBA00009295"/>
    </source>
</evidence>
<feature type="transmembrane region" description="Helical" evidence="13">
    <location>
        <begin position="78"/>
        <end position="100"/>
    </location>
</feature>
<dbReference type="EMBL" id="JBJJXI010000066">
    <property type="protein sequence ID" value="KAL3397399.1"/>
    <property type="molecule type" value="Genomic_DNA"/>
</dbReference>
<comment type="caution">
    <text evidence="15">The sequence shown here is derived from an EMBL/GenBank/DDBJ whole genome shotgun (WGS) entry which is preliminary data.</text>
</comment>
<keyword evidence="16" id="KW-1185">Reference proteome</keyword>
<evidence type="ECO:0000256" key="1">
    <source>
        <dbReference type="ARBA" id="ARBA00004141"/>
    </source>
</evidence>
<dbReference type="GO" id="GO:0016491">
    <property type="term" value="F:oxidoreductase activity"/>
    <property type="evidence" value="ECO:0007669"/>
    <property type="project" value="UniProtKB-KW"/>
</dbReference>
<feature type="transmembrane region" description="Helical" evidence="13">
    <location>
        <begin position="226"/>
        <end position="246"/>
    </location>
</feature>
<feature type="transmembrane region" description="Helical" evidence="13">
    <location>
        <begin position="196"/>
        <end position="214"/>
    </location>
</feature>
<keyword evidence="4 12" id="KW-0812">Transmembrane</keyword>
<dbReference type="GO" id="GO:0016020">
    <property type="term" value="C:membrane"/>
    <property type="evidence" value="ECO:0007669"/>
    <property type="project" value="UniProtKB-SubCell"/>
</dbReference>
<evidence type="ECO:0000313" key="15">
    <source>
        <dbReference type="EMBL" id="KAL3397399.1"/>
    </source>
</evidence>
<accession>A0ABD2WX00</accession>
<dbReference type="AlphaFoldDB" id="A0ABD2WX00"/>
<evidence type="ECO:0000256" key="11">
    <source>
        <dbReference type="ARBA" id="ARBA00023160"/>
    </source>
</evidence>
<dbReference type="CDD" id="cd03505">
    <property type="entry name" value="Delta9-FADS-like"/>
    <property type="match status" value="1"/>
</dbReference>
<keyword evidence="9" id="KW-0443">Lipid metabolism</keyword>
<keyword evidence="11 12" id="KW-0275">Fatty acid biosynthesis</keyword>
<dbReference type="GO" id="GO:0006633">
    <property type="term" value="P:fatty acid biosynthetic process"/>
    <property type="evidence" value="ECO:0007669"/>
    <property type="project" value="UniProtKB-KW"/>
</dbReference>
<dbReference type="Pfam" id="PF00487">
    <property type="entry name" value="FA_desaturase"/>
    <property type="match status" value="1"/>
</dbReference>
<organism evidence="15 16">
    <name type="scientific">Trichogramma kaykai</name>
    <dbReference type="NCBI Taxonomy" id="54128"/>
    <lineage>
        <taxon>Eukaryota</taxon>
        <taxon>Metazoa</taxon>
        <taxon>Ecdysozoa</taxon>
        <taxon>Arthropoda</taxon>
        <taxon>Hexapoda</taxon>
        <taxon>Insecta</taxon>
        <taxon>Pterygota</taxon>
        <taxon>Neoptera</taxon>
        <taxon>Endopterygota</taxon>
        <taxon>Hymenoptera</taxon>
        <taxon>Apocrita</taxon>
        <taxon>Proctotrupomorpha</taxon>
        <taxon>Chalcidoidea</taxon>
        <taxon>Trichogrammatidae</taxon>
        <taxon>Trichogramma</taxon>
    </lineage>
</organism>
<protein>
    <recommendedName>
        <fullName evidence="14">Fatty acid desaturase domain-containing protein</fullName>
    </recommendedName>
</protein>
<keyword evidence="3 12" id="KW-0444">Lipid biosynthesis</keyword>
<dbReference type="InterPro" id="IPR005804">
    <property type="entry name" value="FA_desaturase_dom"/>
</dbReference>
<comment type="similarity">
    <text evidence="2 12">Belongs to the fatty acid desaturase type 1 family.</text>
</comment>
<sequence>MAPNKADTVCDEPEITLSGISERELKNFETVKTEKLKWFFFREEWTIRWEVVALHTFFYAVTIYGLLTYPYFQRYTTLLWAYFVYTYTMFGVTGGIHRYWSHKCFKARLPLRLLLAFCYVSANQIPFRSWIQIHRVHHKFTDTEADPHNSRRGFFYCHVGWLMIKRPKEVVEKFKQLDMTDIDADGIVRFCDRHFTVLRIIALYLSIAVPVYCWNESWYYSSLAQFMRYVISLNTTFTVNSFAHMFGYKPYDKNILPAENRFVVYATHGEGWHNYHHTFPYDYRSSEIGGSKFDLTATLIRFFERIGWAYDLKQPSDSLVEKTALNRGDGTLLKSLIN</sequence>
<comment type="subcellular location">
    <subcellularLocation>
        <location evidence="1">Membrane</location>
        <topology evidence="1">Multi-pass membrane protein</topology>
    </subcellularLocation>
</comment>
<feature type="transmembrane region" description="Helical" evidence="13">
    <location>
        <begin position="51"/>
        <end position="72"/>
    </location>
</feature>
<dbReference type="PANTHER" id="PTHR11351:SF21">
    <property type="entry name" value="GH07782P"/>
    <property type="match status" value="1"/>
</dbReference>
<name>A0ABD2WX00_9HYME</name>
<evidence type="ECO:0000313" key="16">
    <source>
        <dbReference type="Proteomes" id="UP001627154"/>
    </source>
</evidence>
<proteinExistence type="inferred from homology"/>
<evidence type="ECO:0000256" key="12">
    <source>
        <dbReference type="RuleBase" id="RU000581"/>
    </source>
</evidence>
<keyword evidence="7 12" id="KW-0560">Oxidoreductase</keyword>
<gene>
    <name evidence="15" type="ORF">TKK_008959</name>
</gene>
<comment type="cofactor">
    <cofactor evidence="12">
        <name>Fe(2+)</name>
        <dbReference type="ChEBI" id="CHEBI:29033"/>
    </cofactor>
</comment>
<evidence type="ECO:0000256" key="5">
    <source>
        <dbReference type="ARBA" id="ARBA00022832"/>
    </source>
</evidence>
<keyword evidence="6 13" id="KW-1133">Transmembrane helix</keyword>
<evidence type="ECO:0000256" key="4">
    <source>
        <dbReference type="ARBA" id="ARBA00022692"/>
    </source>
</evidence>
<evidence type="ECO:0000259" key="14">
    <source>
        <dbReference type="Pfam" id="PF00487"/>
    </source>
</evidence>
<evidence type="ECO:0000256" key="6">
    <source>
        <dbReference type="ARBA" id="ARBA00022989"/>
    </source>
</evidence>
<keyword evidence="10 13" id="KW-0472">Membrane</keyword>
<evidence type="ECO:0000256" key="7">
    <source>
        <dbReference type="ARBA" id="ARBA00023002"/>
    </source>
</evidence>
<evidence type="ECO:0000256" key="9">
    <source>
        <dbReference type="ARBA" id="ARBA00023098"/>
    </source>
</evidence>
<keyword evidence="8" id="KW-0408">Iron</keyword>
<feature type="domain" description="Fatty acid desaturase" evidence="14">
    <location>
        <begin position="80"/>
        <end position="281"/>
    </location>
</feature>
<dbReference type="Proteomes" id="UP001627154">
    <property type="component" value="Unassembled WGS sequence"/>
</dbReference>
<dbReference type="PANTHER" id="PTHR11351">
    <property type="entry name" value="ACYL-COA DESATURASE"/>
    <property type="match status" value="1"/>
</dbReference>